<dbReference type="SMART" id="SM01321">
    <property type="entry name" value="Y1_Tnp"/>
    <property type="match status" value="1"/>
</dbReference>
<dbReference type="InterPro" id="IPR002686">
    <property type="entry name" value="Transposase_17"/>
</dbReference>
<dbReference type="SUPFAM" id="SSF143422">
    <property type="entry name" value="Transposase IS200-like"/>
    <property type="match status" value="1"/>
</dbReference>
<dbReference type="Gene3D" id="3.30.70.1290">
    <property type="entry name" value="Transposase IS200-like"/>
    <property type="match status" value="1"/>
</dbReference>
<dbReference type="GO" id="GO:0003677">
    <property type="term" value="F:DNA binding"/>
    <property type="evidence" value="ECO:0007669"/>
    <property type="project" value="InterPro"/>
</dbReference>
<sequence length="308" mass="34079">MTYLDYALAMARPLRLERPGAVYHISTLGNAGQAVFRGPDDSQLFLDVLGEACRRFHWRCLAYCLLPDRYTLVVVTDAATLSRGMRQINGPYTQAFHRRHGSAGHLFQGRYRAVMVEQAGYLAFVCCDVLRQPVRRGVAPEAGAWRWSSYRATMGRLTHGQMAPDWLDSGPLLAAYGTDRQQARAQLAAAVAQEPSQSVWEHLRHQVFLGSEGFVEAMREEARLAAAGRGDLREIPRAQWQPPPPALESFAQGAASRDEAMALAYLSGAYSQAAIASYFGVHYSSVSRAIRRYERRQPMAATGANAGE</sequence>
<keyword evidence="3" id="KW-1185">Reference proteome</keyword>
<dbReference type="PANTHER" id="PTHR34322">
    <property type="entry name" value="TRANSPOSASE, Y1_TNP DOMAIN-CONTAINING"/>
    <property type="match status" value="1"/>
</dbReference>
<dbReference type="EMBL" id="JAAQPH010000009">
    <property type="protein sequence ID" value="NIA69521.1"/>
    <property type="molecule type" value="Genomic_DNA"/>
</dbReference>
<evidence type="ECO:0000313" key="3">
    <source>
        <dbReference type="Proteomes" id="UP000761264"/>
    </source>
</evidence>
<gene>
    <name evidence="2" type="ORF">HBA54_13045</name>
</gene>
<evidence type="ECO:0000259" key="1">
    <source>
        <dbReference type="SMART" id="SM01321"/>
    </source>
</evidence>
<evidence type="ECO:0000313" key="2">
    <source>
        <dbReference type="EMBL" id="NIA69521.1"/>
    </source>
</evidence>
<dbReference type="RefSeq" id="WP_167225214.1">
    <property type="nucleotide sequence ID" value="NZ_JAAQPH010000009.1"/>
</dbReference>
<dbReference type="PANTHER" id="PTHR34322:SF2">
    <property type="entry name" value="TRANSPOSASE IS200-LIKE DOMAIN-CONTAINING PROTEIN"/>
    <property type="match status" value="1"/>
</dbReference>
<dbReference type="Proteomes" id="UP000761264">
    <property type="component" value="Unassembled WGS sequence"/>
</dbReference>
<feature type="domain" description="Transposase IS200-like" evidence="1">
    <location>
        <begin position="18"/>
        <end position="132"/>
    </location>
</feature>
<dbReference type="GO" id="GO:0004803">
    <property type="term" value="F:transposase activity"/>
    <property type="evidence" value="ECO:0007669"/>
    <property type="project" value="InterPro"/>
</dbReference>
<organism evidence="2 3">
    <name type="scientific">Pelagibius litoralis</name>
    <dbReference type="NCBI Taxonomy" id="374515"/>
    <lineage>
        <taxon>Bacteria</taxon>
        <taxon>Pseudomonadati</taxon>
        <taxon>Pseudomonadota</taxon>
        <taxon>Alphaproteobacteria</taxon>
        <taxon>Rhodospirillales</taxon>
        <taxon>Rhodovibrionaceae</taxon>
        <taxon>Pelagibius</taxon>
    </lineage>
</organism>
<comment type="caution">
    <text evidence="2">The sequence shown here is derived from an EMBL/GenBank/DDBJ whole genome shotgun (WGS) entry which is preliminary data.</text>
</comment>
<name>A0A967EY13_9PROT</name>
<protein>
    <submittedName>
        <fullName evidence="2">Addiction module toxin RelE</fullName>
    </submittedName>
</protein>
<proteinExistence type="predicted"/>
<dbReference type="GO" id="GO:0006313">
    <property type="term" value="P:DNA transposition"/>
    <property type="evidence" value="ECO:0007669"/>
    <property type="project" value="InterPro"/>
</dbReference>
<dbReference type="AlphaFoldDB" id="A0A967EY13"/>
<reference evidence="2" key="1">
    <citation type="submission" date="2020-03" db="EMBL/GenBank/DDBJ databases">
        <title>Genome of Pelagibius litoralis DSM 21314T.</title>
        <authorList>
            <person name="Wang G."/>
        </authorList>
    </citation>
    <scope>NUCLEOTIDE SEQUENCE</scope>
    <source>
        <strain evidence="2">DSM 21314</strain>
    </source>
</reference>
<accession>A0A967EY13</accession>
<dbReference type="InterPro" id="IPR036515">
    <property type="entry name" value="Transposase_17_sf"/>
</dbReference>